<dbReference type="AlphaFoldDB" id="A0A5J5G6H2"/>
<organism evidence="2 4">
    <name type="scientific">Affinibrenneria salicis</name>
    <dbReference type="NCBI Taxonomy" id="2590031"/>
    <lineage>
        <taxon>Bacteria</taxon>
        <taxon>Pseudomonadati</taxon>
        <taxon>Pseudomonadota</taxon>
        <taxon>Gammaproteobacteria</taxon>
        <taxon>Enterobacterales</taxon>
        <taxon>Pectobacteriaceae</taxon>
        <taxon>Affinibrenneria</taxon>
    </lineage>
</organism>
<evidence type="ECO:0000313" key="3">
    <source>
        <dbReference type="EMBL" id="KAA9003078.1"/>
    </source>
</evidence>
<gene>
    <name evidence="2" type="ORF">FJU30_01150</name>
    <name evidence="3" type="ORF">FJU30_03615</name>
</gene>
<dbReference type="Proteomes" id="UP000335415">
    <property type="component" value="Unassembled WGS sequence"/>
</dbReference>
<evidence type="ECO:0000313" key="4">
    <source>
        <dbReference type="Proteomes" id="UP000335415"/>
    </source>
</evidence>
<dbReference type="OrthoDB" id="6628371at2"/>
<keyword evidence="4" id="KW-1185">Reference proteome</keyword>
<comment type="caution">
    <text evidence="2">The sequence shown here is derived from an EMBL/GenBank/DDBJ whole genome shotgun (WGS) entry which is preliminary data.</text>
</comment>
<dbReference type="EMBL" id="VYKJ01000001">
    <property type="protein sequence ID" value="KAA9002634.1"/>
    <property type="molecule type" value="Genomic_DNA"/>
</dbReference>
<feature type="transmembrane region" description="Helical" evidence="1">
    <location>
        <begin position="6"/>
        <end position="23"/>
    </location>
</feature>
<keyword evidence="1" id="KW-1133">Transmembrane helix</keyword>
<name>A0A5J5G6H2_9GAMM</name>
<sequence length="127" mass="13941">MTTSGVVNVIATLVIVVVVFYLANRIVKSSASREKELTANGAVVRATILSMHQSGLFLNNNPVLELKLKIETEPANKSWLVEKHQETAFLIALSSYEVGGIYDARMGKNENDILLVKDDSGKPVRIE</sequence>
<dbReference type="RefSeq" id="WP_150433605.1">
    <property type="nucleotide sequence ID" value="NZ_VYKJ01000001.1"/>
</dbReference>
<proteinExistence type="predicted"/>
<keyword evidence="1" id="KW-0812">Transmembrane</keyword>
<evidence type="ECO:0000256" key="1">
    <source>
        <dbReference type="SAM" id="Phobius"/>
    </source>
</evidence>
<dbReference type="EMBL" id="VYKJ01000001">
    <property type="protein sequence ID" value="KAA9003078.1"/>
    <property type="molecule type" value="Genomic_DNA"/>
</dbReference>
<protein>
    <submittedName>
        <fullName evidence="2">Uncharacterized protein</fullName>
    </submittedName>
</protein>
<accession>A0A5J5G6H2</accession>
<evidence type="ECO:0000313" key="2">
    <source>
        <dbReference type="EMBL" id="KAA9002634.1"/>
    </source>
</evidence>
<reference evidence="2 4" key="1">
    <citation type="submission" date="2019-09" db="EMBL/GenBank/DDBJ databases">
        <authorList>
            <person name="Li Y."/>
        </authorList>
    </citation>
    <scope>NUCLEOTIDE SEQUENCE [LARGE SCALE GENOMIC DNA]</scope>
    <source>
        <strain evidence="2 4">L3-3HA</strain>
    </source>
</reference>
<keyword evidence="1" id="KW-0472">Membrane</keyword>